<proteinExistence type="predicted"/>
<accession>A0A4Z1ELH3</accession>
<reference evidence="2 3" key="1">
    <citation type="submission" date="2017-12" db="EMBL/GenBank/DDBJ databases">
        <title>Comparative genomics of Botrytis spp.</title>
        <authorList>
            <person name="Valero-Jimenez C.A."/>
            <person name="Tapia P."/>
            <person name="Veloso J."/>
            <person name="Silva-Moreno E."/>
            <person name="Staats M."/>
            <person name="Valdes J.H."/>
            <person name="Van Kan J.A.L."/>
        </authorList>
    </citation>
    <scope>NUCLEOTIDE SEQUENCE [LARGE SCALE GENOMIC DNA]</scope>
    <source>
        <strain evidence="2 3">Bt9001</strain>
    </source>
</reference>
<comment type="caution">
    <text evidence="2">The sequence shown here is derived from an EMBL/GenBank/DDBJ whole genome shotgun (WGS) entry which is preliminary data.</text>
</comment>
<evidence type="ECO:0000313" key="3">
    <source>
        <dbReference type="Proteomes" id="UP000297777"/>
    </source>
</evidence>
<gene>
    <name evidence="2" type="ORF">BTUL_0095g00170</name>
</gene>
<name>A0A4Z1ELH3_9HELO</name>
<sequence length="291" mass="33330">MGIDKHSIETSVAEHIPITRSMRRIIASRYIQSIGICPHSILDGLSLPKLTTFSLFRNLPLELRAQIWTLAFQEPHIVELELLTSTDTASSSQQRSSSWSFRNTTPHPLLSTCIESRQEVLKRYRFSEHSRYKSLPINFAINSLFLKDLNFGSVQGYWLRNVNYVKNGDCRVFLPSIFESVESLVISRTSILNAECEAENIIRHCFPNLCLLIVTVNVCARNELSSDHTSQFLLHPEDDHHISLLSFAPTTCPWDAIYASKIKLNMQRRFARQERIHRDYVAPVIKVVSAC</sequence>
<dbReference type="AlphaFoldDB" id="A0A4Z1ELH3"/>
<protein>
    <recommendedName>
        <fullName evidence="1">2EXR domain-containing protein</fullName>
    </recommendedName>
</protein>
<dbReference type="PANTHER" id="PTHR35910">
    <property type="entry name" value="2EXR DOMAIN-CONTAINING PROTEIN"/>
    <property type="match status" value="1"/>
</dbReference>
<dbReference type="InterPro" id="IPR045518">
    <property type="entry name" value="2EXR"/>
</dbReference>
<feature type="domain" description="2EXR" evidence="1">
    <location>
        <begin position="53"/>
        <end position="141"/>
    </location>
</feature>
<dbReference type="Pfam" id="PF20150">
    <property type="entry name" value="2EXR"/>
    <property type="match status" value="1"/>
</dbReference>
<dbReference type="OrthoDB" id="3473305at2759"/>
<evidence type="ECO:0000259" key="1">
    <source>
        <dbReference type="Pfam" id="PF20150"/>
    </source>
</evidence>
<dbReference type="PANTHER" id="PTHR35910:SF6">
    <property type="entry name" value="2EXR DOMAIN-CONTAINING PROTEIN"/>
    <property type="match status" value="1"/>
</dbReference>
<organism evidence="2 3">
    <name type="scientific">Botrytis tulipae</name>
    <dbReference type="NCBI Taxonomy" id="87230"/>
    <lineage>
        <taxon>Eukaryota</taxon>
        <taxon>Fungi</taxon>
        <taxon>Dikarya</taxon>
        <taxon>Ascomycota</taxon>
        <taxon>Pezizomycotina</taxon>
        <taxon>Leotiomycetes</taxon>
        <taxon>Helotiales</taxon>
        <taxon>Sclerotiniaceae</taxon>
        <taxon>Botrytis</taxon>
    </lineage>
</organism>
<dbReference type="EMBL" id="PQXH01000095">
    <property type="protein sequence ID" value="TGO12059.1"/>
    <property type="molecule type" value="Genomic_DNA"/>
</dbReference>
<evidence type="ECO:0000313" key="2">
    <source>
        <dbReference type="EMBL" id="TGO12059.1"/>
    </source>
</evidence>
<keyword evidence="3" id="KW-1185">Reference proteome</keyword>
<dbReference type="Proteomes" id="UP000297777">
    <property type="component" value="Unassembled WGS sequence"/>
</dbReference>